<gene>
    <name evidence="4" type="ORF">DS745_13270</name>
</gene>
<dbReference type="EMBL" id="QOUX01000042">
    <property type="protein sequence ID" value="RXJ00017.1"/>
    <property type="molecule type" value="Genomic_DNA"/>
</dbReference>
<protein>
    <submittedName>
        <fullName evidence="4">DNA starvation/stationary phase protection protein</fullName>
    </submittedName>
</protein>
<evidence type="ECO:0000313" key="5">
    <source>
        <dbReference type="Proteomes" id="UP000290649"/>
    </source>
</evidence>
<dbReference type="GO" id="GO:0008199">
    <property type="term" value="F:ferric iron binding"/>
    <property type="evidence" value="ECO:0007669"/>
    <property type="project" value="InterPro"/>
</dbReference>
<evidence type="ECO:0000313" key="4">
    <source>
        <dbReference type="EMBL" id="RXJ00017.1"/>
    </source>
</evidence>
<dbReference type="InterPro" id="IPR012347">
    <property type="entry name" value="Ferritin-like"/>
</dbReference>
<accession>A0A4Q0VSC8</accession>
<dbReference type="Proteomes" id="UP000290649">
    <property type="component" value="Unassembled WGS sequence"/>
</dbReference>
<proteinExistence type="inferred from homology"/>
<dbReference type="PROSITE" id="PS00818">
    <property type="entry name" value="DPS_1"/>
    <property type="match status" value="1"/>
</dbReference>
<evidence type="ECO:0000256" key="1">
    <source>
        <dbReference type="ARBA" id="ARBA00009497"/>
    </source>
</evidence>
<evidence type="ECO:0000256" key="2">
    <source>
        <dbReference type="RuleBase" id="RU003875"/>
    </source>
</evidence>
<dbReference type="PRINTS" id="PR01346">
    <property type="entry name" value="HELNAPAPROT"/>
</dbReference>
<dbReference type="PANTHER" id="PTHR42932:SF1">
    <property type="entry name" value="GENERAL STRESS PROTEIN 20U"/>
    <property type="match status" value="1"/>
</dbReference>
<dbReference type="InterPro" id="IPR023188">
    <property type="entry name" value="DPS_DNA-bd_CS"/>
</dbReference>
<feature type="domain" description="Ferritin/DPS" evidence="3">
    <location>
        <begin position="16"/>
        <end position="153"/>
    </location>
</feature>
<dbReference type="AlphaFoldDB" id="A0A4Q0VSC8"/>
<comment type="caution">
    <text evidence="4">The sequence shown here is derived from an EMBL/GenBank/DDBJ whole genome shotgun (WGS) entry which is preliminary data.</text>
</comment>
<dbReference type="CDD" id="cd01043">
    <property type="entry name" value="DPS"/>
    <property type="match status" value="1"/>
</dbReference>
<organism evidence="4 5">
    <name type="scientific">Anaerobacillus alkaliphilus</name>
    <dbReference type="NCBI Taxonomy" id="1548597"/>
    <lineage>
        <taxon>Bacteria</taxon>
        <taxon>Bacillati</taxon>
        <taxon>Bacillota</taxon>
        <taxon>Bacilli</taxon>
        <taxon>Bacillales</taxon>
        <taxon>Bacillaceae</taxon>
        <taxon>Anaerobacillus</taxon>
    </lineage>
</organism>
<dbReference type="Pfam" id="PF00210">
    <property type="entry name" value="Ferritin"/>
    <property type="match status" value="1"/>
</dbReference>
<dbReference type="InterPro" id="IPR008331">
    <property type="entry name" value="Ferritin_DPS_dom"/>
</dbReference>
<dbReference type="OrthoDB" id="9797023at2"/>
<dbReference type="PIRSF" id="PIRSF005900">
    <property type="entry name" value="Dps"/>
    <property type="match status" value="1"/>
</dbReference>
<keyword evidence="5" id="KW-1185">Reference proteome</keyword>
<sequence length="153" mass="17172">MLGSVLHMANEKLVSSLNSQLANWNVLFTKLHNYHWYVTGPEFFTLHTKFEEYYTEAATYIDSIAERILTIEGKPLATLKEYLAASSIEEATSKEEAKEMVAILAADFEKVIAQSNETIALAEEAGDESTADMFIGIKTSLEQHVWMLKAYLG</sequence>
<dbReference type="PANTHER" id="PTHR42932">
    <property type="entry name" value="GENERAL STRESS PROTEIN 20U"/>
    <property type="match status" value="1"/>
</dbReference>
<name>A0A4Q0VSC8_9BACI</name>
<dbReference type="InterPro" id="IPR009078">
    <property type="entry name" value="Ferritin-like_SF"/>
</dbReference>
<comment type="similarity">
    <text evidence="1 2">Belongs to the Dps family.</text>
</comment>
<dbReference type="InterPro" id="IPR002177">
    <property type="entry name" value="DPS_DNA-bd"/>
</dbReference>
<evidence type="ECO:0000259" key="3">
    <source>
        <dbReference type="Pfam" id="PF00210"/>
    </source>
</evidence>
<dbReference type="Gene3D" id="1.20.1260.10">
    <property type="match status" value="1"/>
</dbReference>
<reference evidence="4 5" key="1">
    <citation type="journal article" date="2019" name="Int. J. Syst. Evol. Microbiol.">
        <title>Anaerobacillus alkaliphilus sp. nov., a novel alkaliphilic and moderately halophilic bacterium.</title>
        <authorList>
            <person name="Borsodi A.K."/>
            <person name="Aszalos J.M."/>
            <person name="Bihari P."/>
            <person name="Nagy I."/>
            <person name="Schumann P."/>
            <person name="Sproer C."/>
            <person name="Kovacs A.L."/>
            <person name="Boka K."/>
            <person name="Dobosy P."/>
            <person name="Ovari M."/>
            <person name="Szili-Kovacs T."/>
            <person name="Toth E."/>
        </authorList>
    </citation>
    <scope>NUCLEOTIDE SEQUENCE [LARGE SCALE GENOMIC DNA]</scope>
    <source>
        <strain evidence="4 5">B16-10</strain>
    </source>
</reference>
<dbReference type="GO" id="GO:0016722">
    <property type="term" value="F:oxidoreductase activity, acting on metal ions"/>
    <property type="evidence" value="ECO:0007669"/>
    <property type="project" value="InterPro"/>
</dbReference>
<dbReference type="SUPFAM" id="SSF47240">
    <property type="entry name" value="Ferritin-like"/>
    <property type="match status" value="1"/>
</dbReference>